<dbReference type="SUPFAM" id="SSF144083">
    <property type="entry name" value="Magnesium transport protein CorA, transmembrane region"/>
    <property type="match status" value="1"/>
</dbReference>
<dbReference type="Gene3D" id="1.20.58.340">
    <property type="entry name" value="Magnesium transport protein CorA, transmembrane region"/>
    <property type="match status" value="1"/>
</dbReference>
<dbReference type="Proteomes" id="UP001220324">
    <property type="component" value="Unassembled WGS sequence"/>
</dbReference>
<comment type="caution">
    <text evidence="7">The sequence shown here is derived from an EMBL/GenBank/DDBJ whole genome shotgun (WGS) entry which is preliminary data.</text>
</comment>
<evidence type="ECO:0000256" key="4">
    <source>
        <dbReference type="ARBA" id="ARBA00023136"/>
    </source>
</evidence>
<feature type="transmembrane region" description="Helical" evidence="6">
    <location>
        <begin position="702"/>
        <end position="719"/>
    </location>
</feature>
<feature type="transmembrane region" description="Helical" evidence="6">
    <location>
        <begin position="828"/>
        <end position="848"/>
    </location>
</feature>
<evidence type="ECO:0000256" key="3">
    <source>
        <dbReference type="ARBA" id="ARBA00022989"/>
    </source>
</evidence>
<evidence type="ECO:0000256" key="5">
    <source>
        <dbReference type="SAM" id="MobiDB-lite"/>
    </source>
</evidence>
<feature type="transmembrane region" description="Helical" evidence="6">
    <location>
        <begin position="868"/>
        <end position="893"/>
    </location>
</feature>
<gene>
    <name evidence="7" type="ORF">N7494_001134</name>
</gene>
<feature type="compositionally biased region" description="Basic and acidic residues" evidence="5">
    <location>
        <begin position="24"/>
        <end position="51"/>
    </location>
</feature>
<keyword evidence="8" id="KW-1185">Reference proteome</keyword>
<feature type="compositionally biased region" description="Basic and acidic residues" evidence="5">
    <location>
        <begin position="1"/>
        <end position="11"/>
    </location>
</feature>
<proteinExistence type="predicted"/>
<reference evidence="7 8" key="1">
    <citation type="journal article" date="2023" name="IMA Fungus">
        <title>Comparative genomic study of the Penicillium genus elucidates a diverse pangenome and 15 lateral gene transfer events.</title>
        <authorList>
            <person name="Petersen C."/>
            <person name="Sorensen T."/>
            <person name="Nielsen M.R."/>
            <person name="Sondergaard T.E."/>
            <person name="Sorensen J.L."/>
            <person name="Fitzpatrick D.A."/>
            <person name="Frisvad J.C."/>
            <person name="Nielsen K.L."/>
        </authorList>
    </citation>
    <scope>NUCLEOTIDE SEQUENCE [LARGE SCALE GENOMIC DNA]</scope>
    <source>
        <strain evidence="7 8">IBT 35679</strain>
    </source>
</reference>
<sequence length="941" mass="106546">MAGGQHSDRLLEWLNQSENLEPPIEQRQEDLDEQPREAQDDPPVIEERRDNVNNPQGAGDTVDGMDHHGPIEPDVAPEAIPLPDSGSVSIVSHNHQDRHEDARSGDDAASQNSLGLPPEAQPEPPMPDPEALQPELPEEIPQVVAPSGFWGGRRAENRRKKTPGRLTYGKILDNAAKVLDHIKDGSVLRPSRHNRTSITFYDYTEDTISEPRQIFTDNDIPVMGHADKIVKQRLILVEDLSRPTIDALGITFSINPEFFEEHLLDSNYAGSRHNEPPARTWKTATFPKSHISFKWIRPVYRQPTYFSHRDLDDLLEGSTEHYTRHGNVTTKVMTNIFRMEWGLWTDPTKTVRMERECGLEEKVSIWKGRLRGRDTEIVIVLLDPLPVISEHHRDWRLKKSETVTDWGFEHHLVDVTSERSIPESDLIEEGLGGLFLAVPRRVRDGRPISRIWADMIVGRWRKRPEVIDTSEEDEEEREGVRKVIVKQMAPRKPLDVDLNQIFRSTRPTKNFGIKLSETKSTQHGIWEALDIGGAPVGILGPLLDIIRRDTTTLLQHLRQILDEVEVDILDDTKMEDRLALWRQIIHRAQRELPELKNSLEPLYKFGLTVTPETVSIEPQSELANSIQSYQQLPHDIDQMIERLRATSASLTSNMGLLESRRSIDEAHAVTRLTELAFVFIPLSFATSVFGMQIEPFANPVPIWNFFVVAISVTAFSYLMRMTMRSQWLTRLKAEVKYDVRKYAEKHGQPVQSRSLPMLLIMQWLGNRLGLSMINTVKWTFRQCVWVGKGTWHVFGFSILFVLLIGAVSGIPIAVICTRDLEPGIKIPIILSILGIAFCIAGLPFLHSYDPAARDVLPKLLISGVRHTPSWVLVTLLLLGAMGALIGVPLVLIWTRSLATGIKGGLSAGVVIMAVLTMAAFGTLRAFGNRWPQRKRVITRLR</sequence>
<dbReference type="GO" id="GO:0046873">
    <property type="term" value="F:metal ion transmembrane transporter activity"/>
    <property type="evidence" value="ECO:0007669"/>
    <property type="project" value="InterPro"/>
</dbReference>
<feature type="compositionally biased region" description="Basic and acidic residues" evidence="5">
    <location>
        <begin position="94"/>
        <end position="106"/>
    </location>
</feature>
<feature type="transmembrane region" description="Helical" evidence="6">
    <location>
        <begin position="793"/>
        <end position="816"/>
    </location>
</feature>
<evidence type="ECO:0000256" key="2">
    <source>
        <dbReference type="ARBA" id="ARBA00022692"/>
    </source>
</evidence>
<keyword evidence="3 6" id="KW-1133">Transmembrane helix</keyword>
<evidence type="ECO:0000313" key="8">
    <source>
        <dbReference type="Proteomes" id="UP001220324"/>
    </source>
</evidence>
<feature type="compositionally biased region" description="Pro residues" evidence="5">
    <location>
        <begin position="119"/>
        <end position="128"/>
    </location>
</feature>
<feature type="transmembrane region" description="Helical" evidence="6">
    <location>
        <begin position="905"/>
        <end position="926"/>
    </location>
</feature>
<evidence type="ECO:0000256" key="1">
    <source>
        <dbReference type="ARBA" id="ARBA00004141"/>
    </source>
</evidence>
<name>A0AAD6D7I4_9EURO</name>
<accession>A0AAD6D7I4</accession>
<protein>
    <submittedName>
        <fullName evidence="7">Mg2+ transporter protein CorA-like/Zinc transport protein ZntB</fullName>
    </submittedName>
</protein>
<dbReference type="InterPro" id="IPR045863">
    <property type="entry name" value="CorA_TM1_TM2"/>
</dbReference>
<organism evidence="7 8">
    <name type="scientific">Penicillium frequentans</name>
    <dbReference type="NCBI Taxonomy" id="3151616"/>
    <lineage>
        <taxon>Eukaryota</taxon>
        <taxon>Fungi</taxon>
        <taxon>Dikarya</taxon>
        <taxon>Ascomycota</taxon>
        <taxon>Pezizomycotina</taxon>
        <taxon>Eurotiomycetes</taxon>
        <taxon>Eurotiomycetidae</taxon>
        <taxon>Eurotiales</taxon>
        <taxon>Aspergillaceae</taxon>
        <taxon>Penicillium</taxon>
    </lineage>
</organism>
<dbReference type="AlphaFoldDB" id="A0AAD6D7I4"/>
<keyword evidence="2 6" id="KW-0812">Transmembrane</keyword>
<dbReference type="InterPro" id="IPR002523">
    <property type="entry name" value="MgTranspt_CorA/ZnTranspt_ZntB"/>
</dbReference>
<comment type="subcellular location">
    <subcellularLocation>
        <location evidence="1">Membrane</location>
        <topology evidence="1">Multi-pass membrane protein</topology>
    </subcellularLocation>
</comment>
<keyword evidence="4 6" id="KW-0472">Membrane</keyword>
<dbReference type="Pfam" id="PF01544">
    <property type="entry name" value="CorA"/>
    <property type="match status" value="1"/>
</dbReference>
<dbReference type="EMBL" id="JAQIZZ010000001">
    <property type="protein sequence ID" value="KAJ5557219.1"/>
    <property type="molecule type" value="Genomic_DNA"/>
</dbReference>
<dbReference type="GO" id="GO:0016020">
    <property type="term" value="C:membrane"/>
    <property type="evidence" value="ECO:0007669"/>
    <property type="project" value="UniProtKB-SubCell"/>
</dbReference>
<feature type="region of interest" description="Disordered" evidence="5">
    <location>
        <begin position="1"/>
        <end position="133"/>
    </location>
</feature>
<evidence type="ECO:0000313" key="7">
    <source>
        <dbReference type="EMBL" id="KAJ5557219.1"/>
    </source>
</evidence>
<evidence type="ECO:0000256" key="6">
    <source>
        <dbReference type="SAM" id="Phobius"/>
    </source>
</evidence>